<comment type="pathway">
    <text evidence="1">Cofactor biosynthesis; ubiquinone biosynthesis.</text>
</comment>
<dbReference type="InterPro" id="IPR001539">
    <property type="entry name" value="Peptidase_U32"/>
</dbReference>
<dbReference type="PANTHER" id="PTHR30217:SF3">
    <property type="entry name" value="UBIQUINONE BIOSYNTHESIS PROTEIN UBIU"/>
    <property type="match status" value="1"/>
</dbReference>
<feature type="binding site" evidence="1">
    <location>
        <position position="263"/>
    </location>
    <ligand>
        <name>[4Fe-4S] cluster</name>
        <dbReference type="ChEBI" id="CHEBI:49883"/>
    </ligand>
</feature>
<comment type="cofactor">
    <cofactor evidence="1">
        <name>[4Fe-4S] cluster</name>
        <dbReference type="ChEBI" id="CHEBI:49883"/>
    </cofactor>
</comment>
<dbReference type="PROSITE" id="PS01276">
    <property type="entry name" value="PEPTIDASE_U32"/>
    <property type="match status" value="1"/>
</dbReference>
<proteinExistence type="inferred from homology"/>
<accession>A0ABW4KQH2</accession>
<comment type="function">
    <text evidence="1">Required for O(2)-independent ubiquinone (coenzyme Q) biosynthesis. Together with UbiV, is essential for the C6-hydroxylation reaction in the oxygen-independent ubiquinone biosynthesis pathway.</text>
</comment>
<evidence type="ECO:0000313" key="3">
    <source>
        <dbReference type="Proteomes" id="UP001597304"/>
    </source>
</evidence>
<keyword evidence="3" id="KW-1185">Reference proteome</keyword>
<comment type="similarity">
    <text evidence="1">Belongs to the peptidase U32 family. UbiU subfamily.</text>
</comment>
<keyword evidence="1" id="KW-0004">4Fe-4S</keyword>
<dbReference type="Pfam" id="PF01136">
    <property type="entry name" value="Peptidase_U32"/>
    <property type="match status" value="1"/>
</dbReference>
<dbReference type="InterPro" id="IPR051454">
    <property type="entry name" value="RNA/ubiquinone_mod_enzymes"/>
</dbReference>
<dbReference type="RefSeq" id="WP_147912075.1">
    <property type="nucleotide sequence ID" value="NZ_JBHUEJ010000015.1"/>
</dbReference>
<dbReference type="EMBL" id="JBHUEJ010000015">
    <property type="protein sequence ID" value="MFD1710327.1"/>
    <property type="molecule type" value="Genomic_DNA"/>
</dbReference>
<name>A0ABW4KQH2_9BURK</name>
<evidence type="ECO:0000313" key="2">
    <source>
        <dbReference type="EMBL" id="MFD1710327.1"/>
    </source>
</evidence>
<sequence>MVEDLARALSAAAQPRAIADAPDAEPLPQRAPDLVCPAGSLPALKAAVDEGADCVYLGLRDATNARNFAGLNFDETAIRTGIDYAHRRGRQILLALNTYPQARAPEAWFAALDQAAAWGVDAVILADPGLMQYAQSRHPGLRLHLSVQGSATHHDAINFYQAQFGIQRAVLPRVLSLTQVRQVIERTSVEIEVFGFGSLCVMVEGRCALSSYVTGESPNTHGVCSPAKAVRWQQTPKGLESRLNGVLIDRYADGEHAGYPTLCKGRFDVADEHDYYALEEPTSLNTLELLPELVKIGVRAIKIEGRQRSPAYVAQVTRVWREAIDHCMAQPHRYSPRTHWMAALNEVAEGQQHTLGAYHRPWK</sequence>
<protein>
    <recommendedName>
        <fullName evidence="1">Ubiquinone biosynthesis protein UbiU</fullName>
    </recommendedName>
</protein>
<keyword evidence="1" id="KW-0411">Iron-sulfur</keyword>
<keyword evidence="1" id="KW-0408">Iron</keyword>
<feature type="binding site" evidence="1">
    <location>
        <position position="224"/>
    </location>
    <ligand>
        <name>[4Fe-4S] cluster</name>
        <dbReference type="ChEBI" id="CHEBI:49883"/>
    </ligand>
</feature>
<dbReference type="InterPro" id="IPR043692">
    <property type="entry name" value="UbiU"/>
</dbReference>
<feature type="binding site" evidence="1">
    <location>
        <position position="200"/>
    </location>
    <ligand>
        <name>[4Fe-4S] cluster</name>
        <dbReference type="ChEBI" id="CHEBI:49883"/>
    </ligand>
</feature>
<comment type="subunit">
    <text evidence="1">Forms a heterodimer with UbiV.</text>
</comment>
<gene>
    <name evidence="1" type="primary">ubiU</name>
    <name evidence="2" type="ORF">ACFSF0_06900</name>
</gene>
<dbReference type="Proteomes" id="UP001597304">
    <property type="component" value="Unassembled WGS sequence"/>
</dbReference>
<evidence type="ECO:0000256" key="1">
    <source>
        <dbReference type="HAMAP-Rule" id="MF_02232"/>
    </source>
</evidence>
<dbReference type="HAMAP" id="MF_02232">
    <property type="entry name" value="UbiU"/>
    <property type="match status" value="1"/>
</dbReference>
<feature type="binding site" evidence="1">
    <location>
        <position position="207"/>
    </location>
    <ligand>
        <name>[4Fe-4S] cluster</name>
        <dbReference type="ChEBI" id="CHEBI:49883"/>
    </ligand>
</feature>
<keyword evidence="1" id="KW-0831">Ubiquinone biosynthesis</keyword>
<comment type="caution">
    <text evidence="2">The sequence shown here is derived from an EMBL/GenBank/DDBJ whole genome shotgun (WGS) entry which is preliminary data.</text>
</comment>
<dbReference type="PANTHER" id="PTHR30217">
    <property type="entry name" value="PEPTIDASE U32 FAMILY"/>
    <property type="match status" value="1"/>
</dbReference>
<organism evidence="2 3">
    <name type="scientific">Ottowia flava</name>
    <dbReference type="NCBI Taxonomy" id="2675430"/>
    <lineage>
        <taxon>Bacteria</taxon>
        <taxon>Pseudomonadati</taxon>
        <taxon>Pseudomonadota</taxon>
        <taxon>Betaproteobacteria</taxon>
        <taxon>Burkholderiales</taxon>
        <taxon>Comamonadaceae</taxon>
        <taxon>Ottowia</taxon>
    </lineage>
</organism>
<reference evidence="3" key="1">
    <citation type="journal article" date="2019" name="Int. J. Syst. Evol. Microbiol.">
        <title>The Global Catalogue of Microorganisms (GCM) 10K type strain sequencing project: providing services to taxonomists for standard genome sequencing and annotation.</title>
        <authorList>
            <consortium name="The Broad Institute Genomics Platform"/>
            <consortium name="The Broad Institute Genome Sequencing Center for Infectious Disease"/>
            <person name="Wu L."/>
            <person name="Ma J."/>
        </authorList>
    </citation>
    <scope>NUCLEOTIDE SEQUENCE [LARGE SCALE GENOMIC DNA]</scope>
    <source>
        <strain evidence="3">LMG 29247</strain>
    </source>
</reference>
<keyword evidence="1" id="KW-0479">Metal-binding</keyword>